<evidence type="ECO:0000313" key="1">
    <source>
        <dbReference type="EMBL" id="UYP45111.1"/>
    </source>
</evidence>
<evidence type="ECO:0000313" key="2">
    <source>
        <dbReference type="Proteomes" id="UP001208689"/>
    </source>
</evidence>
<organism evidence="1 2">
    <name type="scientific">Candidatus Lokiarchaeum ossiferum</name>
    <dbReference type="NCBI Taxonomy" id="2951803"/>
    <lineage>
        <taxon>Archaea</taxon>
        <taxon>Promethearchaeati</taxon>
        <taxon>Promethearchaeota</taxon>
        <taxon>Promethearchaeia</taxon>
        <taxon>Promethearchaeales</taxon>
        <taxon>Promethearchaeaceae</taxon>
        <taxon>Candidatus Lokiarchaeum</taxon>
    </lineage>
</organism>
<reference evidence="1" key="1">
    <citation type="submission" date="2022-09" db="EMBL/GenBank/DDBJ databases">
        <title>Actin cytoskeleton and complex cell architecture in an #Asgard archaeon.</title>
        <authorList>
            <person name="Ponce Toledo R.I."/>
            <person name="Schleper C."/>
            <person name="Rodrigues Oliveira T."/>
            <person name="Wollweber F."/>
            <person name="Xu J."/>
            <person name="Rittmann S."/>
            <person name="Klingl A."/>
            <person name="Pilhofer M."/>
        </authorList>
    </citation>
    <scope>NUCLEOTIDE SEQUENCE</scope>
    <source>
        <strain evidence="1">B-35</strain>
    </source>
</reference>
<name>A0ABY6HNW5_9ARCH</name>
<proteinExistence type="predicted"/>
<dbReference type="EMBL" id="CP104013">
    <property type="protein sequence ID" value="UYP45111.1"/>
    <property type="molecule type" value="Genomic_DNA"/>
</dbReference>
<protein>
    <submittedName>
        <fullName evidence="1">Uncharacterized protein</fullName>
    </submittedName>
</protein>
<keyword evidence="2" id="KW-1185">Reference proteome</keyword>
<dbReference type="Proteomes" id="UP001208689">
    <property type="component" value="Chromosome"/>
</dbReference>
<sequence>MEIDFLKQDMVEITLSFFDLIIGPRVITGLPWYNEGRLNQFISEYFDFHKPGDFFCHIFANSLSFNRLFQINNPDNVRGGKRLFMLTTSIPFTLLKRKDLLQYFPSIEQLFIDWEKDLAHLSHLNQIIQDGKRENENSLHPILYKLSQYLGELQFIIHVTPDTITIPMNSMSIKDLE</sequence>
<gene>
    <name evidence="1" type="ORF">NEF87_001396</name>
</gene>
<accession>A0ABY6HNW5</accession>